<dbReference type="InterPro" id="IPR050109">
    <property type="entry name" value="HTH-type_TetR-like_transc_reg"/>
</dbReference>
<dbReference type="SUPFAM" id="SSF46689">
    <property type="entry name" value="Homeodomain-like"/>
    <property type="match status" value="1"/>
</dbReference>
<evidence type="ECO:0000313" key="6">
    <source>
        <dbReference type="EMBL" id="KCZ54798.1"/>
    </source>
</evidence>
<dbReference type="PROSITE" id="PS01081">
    <property type="entry name" value="HTH_TETR_1"/>
    <property type="match status" value="1"/>
</dbReference>
<dbReference type="PANTHER" id="PTHR30055:SF238">
    <property type="entry name" value="MYCOFACTOCIN BIOSYNTHESIS TRANSCRIPTIONAL REGULATOR MFTR-RELATED"/>
    <property type="match status" value="1"/>
</dbReference>
<dbReference type="eggNOG" id="COG1309">
    <property type="taxonomic scope" value="Bacteria"/>
</dbReference>
<dbReference type="OrthoDB" id="7619978at2"/>
<evidence type="ECO:0000313" key="7">
    <source>
        <dbReference type="Proteomes" id="UP000027037"/>
    </source>
</evidence>
<dbReference type="Gene3D" id="1.10.10.60">
    <property type="entry name" value="Homeodomain-like"/>
    <property type="match status" value="1"/>
</dbReference>
<dbReference type="GO" id="GO:0000976">
    <property type="term" value="F:transcription cis-regulatory region binding"/>
    <property type="evidence" value="ECO:0007669"/>
    <property type="project" value="TreeGrafter"/>
</dbReference>
<dbReference type="Pfam" id="PF00440">
    <property type="entry name" value="TetR_N"/>
    <property type="match status" value="1"/>
</dbReference>
<protein>
    <recommendedName>
        <fullName evidence="5">HTH tetR-type domain-containing protein</fullName>
    </recommendedName>
</protein>
<dbReference type="PRINTS" id="PR00455">
    <property type="entry name" value="HTHTETR"/>
</dbReference>
<dbReference type="STRING" id="1280946.HY29_13445"/>
<dbReference type="PROSITE" id="PS50977">
    <property type="entry name" value="HTH_TETR_2"/>
    <property type="match status" value="1"/>
</dbReference>
<dbReference type="InterPro" id="IPR009057">
    <property type="entry name" value="Homeodomain-like_sf"/>
</dbReference>
<dbReference type="PATRIC" id="fig|1280946.3.peg.1700"/>
<dbReference type="InterPro" id="IPR001647">
    <property type="entry name" value="HTH_TetR"/>
</dbReference>
<comment type="caution">
    <text evidence="6">The sequence shown here is derived from an EMBL/GenBank/DDBJ whole genome shotgun (WGS) entry which is preliminary data.</text>
</comment>
<dbReference type="Gene3D" id="1.10.357.10">
    <property type="entry name" value="Tetracycline Repressor, domain 2"/>
    <property type="match status" value="1"/>
</dbReference>
<evidence type="ECO:0000256" key="3">
    <source>
        <dbReference type="ARBA" id="ARBA00023163"/>
    </source>
</evidence>
<dbReference type="PANTHER" id="PTHR30055">
    <property type="entry name" value="HTH-TYPE TRANSCRIPTIONAL REGULATOR RUTR"/>
    <property type="match status" value="1"/>
</dbReference>
<gene>
    <name evidence="6" type="ORF">HY29_13445</name>
</gene>
<name>A0A062UAP9_9PROT</name>
<keyword evidence="2 4" id="KW-0238">DNA-binding</keyword>
<evidence type="ECO:0000256" key="4">
    <source>
        <dbReference type="PROSITE-ProRule" id="PRU00335"/>
    </source>
</evidence>
<dbReference type="EMBL" id="AWFF01000034">
    <property type="protein sequence ID" value="KCZ54798.1"/>
    <property type="molecule type" value="Genomic_DNA"/>
</dbReference>
<feature type="DNA-binding region" description="H-T-H motif" evidence="4">
    <location>
        <begin position="49"/>
        <end position="68"/>
    </location>
</feature>
<keyword evidence="1" id="KW-0805">Transcription regulation</keyword>
<reference evidence="6 7" key="1">
    <citation type="journal article" date="2014" name="Antonie Van Leeuwenhoek">
        <title>Hyphomonas beringensis sp. nov. and Hyphomonas chukchiensis sp. nov., isolated from surface seawater of the Bering Sea and Chukchi Sea.</title>
        <authorList>
            <person name="Li C."/>
            <person name="Lai Q."/>
            <person name="Li G."/>
            <person name="Dong C."/>
            <person name="Wang J."/>
            <person name="Liao Y."/>
            <person name="Shao Z."/>
        </authorList>
    </citation>
    <scope>NUCLEOTIDE SEQUENCE [LARGE SCALE GENOMIC DNA]</scope>
    <source>
        <strain evidence="6 7">25B14_1</strain>
    </source>
</reference>
<dbReference type="AlphaFoldDB" id="A0A062UAP9"/>
<dbReference type="GO" id="GO:0003700">
    <property type="term" value="F:DNA-binding transcription factor activity"/>
    <property type="evidence" value="ECO:0007669"/>
    <property type="project" value="TreeGrafter"/>
</dbReference>
<keyword evidence="3" id="KW-0804">Transcription</keyword>
<feature type="domain" description="HTH tetR-type" evidence="5">
    <location>
        <begin position="26"/>
        <end position="86"/>
    </location>
</feature>
<evidence type="ECO:0000259" key="5">
    <source>
        <dbReference type="PROSITE" id="PS50977"/>
    </source>
</evidence>
<dbReference type="RefSeq" id="WP_051601328.1">
    <property type="nucleotide sequence ID" value="NZ_AWFF01000034.1"/>
</dbReference>
<sequence length="214" mass="24058">MVDRSKSDKSARLAEVKYPRRTERRRRTRASILREAAKLFGKDGYGATTMQAIADAADIHVTTLFMHFKTKSDLALSLVTVRADELRDRATQAQGEVAFLDFFRSEALTLADALKADTRPGVALWNALRNEADLAFAWSEYDREQQDIFANYVAAEYGLDRSVDYRPELVVSLLLTAISLPHRKWVEAGGKIELGVEIERALDIAIPAARQMLK</sequence>
<dbReference type="Proteomes" id="UP000027037">
    <property type="component" value="Unassembled WGS sequence"/>
</dbReference>
<dbReference type="InterPro" id="IPR023772">
    <property type="entry name" value="DNA-bd_HTH_TetR-type_CS"/>
</dbReference>
<evidence type="ECO:0000256" key="1">
    <source>
        <dbReference type="ARBA" id="ARBA00023015"/>
    </source>
</evidence>
<accession>A0A062UAP9</accession>
<proteinExistence type="predicted"/>
<organism evidence="6 7">
    <name type="scientific">Hyphomonas beringensis</name>
    <dbReference type="NCBI Taxonomy" id="1280946"/>
    <lineage>
        <taxon>Bacteria</taxon>
        <taxon>Pseudomonadati</taxon>
        <taxon>Pseudomonadota</taxon>
        <taxon>Alphaproteobacteria</taxon>
        <taxon>Hyphomonadales</taxon>
        <taxon>Hyphomonadaceae</taxon>
        <taxon>Hyphomonas</taxon>
    </lineage>
</organism>
<evidence type="ECO:0000256" key="2">
    <source>
        <dbReference type="ARBA" id="ARBA00023125"/>
    </source>
</evidence>
<keyword evidence="7" id="KW-1185">Reference proteome</keyword>